<sequence length="141" mass="16207">MIQRIQTLWTIIGAIFLFCTIYFDIYTFTNKADNNTQSAQLLESMVNTILFVLSLGLSLVSIFFFKKRAKQKRIVLISLLITVFLLVNIFFSTFGDVNNTNIKISFGLGIIFPVLFIIFMALAYFGIAKDEKILKKSKRLR</sequence>
<feature type="transmembrane region" description="Helical" evidence="1">
    <location>
        <begin position="74"/>
        <end position="94"/>
    </location>
</feature>
<keyword evidence="3" id="KW-1185">Reference proteome</keyword>
<proteinExistence type="predicted"/>
<reference evidence="2 3" key="1">
    <citation type="submission" date="2022-12" db="EMBL/GenBank/DDBJ databases">
        <title>Chitinophagaceae gen. sp. nov., a new member of the family Chitinophagaceae, isolated from soil in a chemical factory.</title>
        <authorList>
            <person name="Ke Z."/>
        </authorList>
    </citation>
    <scope>NUCLEOTIDE SEQUENCE [LARGE SCALE GENOMIC DNA]</scope>
    <source>
        <strain evidence="2 3">LY-5</strain>
    </source>
</reference>
<comment type="caution">
    <text evidence="2">The sequence shown here is derived from an EMBL/GenBank/DDBJ whole genome shotgun (WGS) entry which is preliminary data.</text>
</comment>
<keyword evidence="1" id="KW-0812">Transmembrane</keyword>
<dbReference type="Proteomes" id="UP001210231">
    <property type="component" value="Unassembled WGS sequence"/>
</dbReference>
<feature type="transmembrane region" description="Helical" evidence="1">
    <location>
        <begin position="106"/>
        <end position="127"/>
    </location>
</feature>
<gene>
    <name evidence="2" type="ORF">O3P16_14305</name>
</gene>
<evidence type="ECO:0000313" key="2">
    <source>
        <dbReference type="EMBL" id="MDA3615983.1"/>
    </source>
</evidence>
<organism evidence="2 3">
    <name type="scientific">Polluticaenibacter yanchengensis</name>
    <dbReference type="NCBI Taxonomy" id="3014562"/>
    <lineage>
        <taxon>Bacteria</taxon>
        <taxon>Pseudomonadati</taxon>
        <taxon>Bacteroidota</taxon>
        <taxon>Chitinophagia</taxon>
        <taxon>Chitinophagales</taxon>
        <taxon>Chitinophagaceae</taxon>
        <taxon>Polluticaenibacter</taxon>
    </lineage>
</organism>
<dbReference type="RefSeq" id="WP_407032312.1">
    <property type="nucleotide sequence ID" value="NZ_JAQGEF010000020.1"/>
</dbReference>
<feature type="transmembrane region" description="Helical" evidence="1">
    <location>
        <begin position="7"/>
        <end position="25"/>
    </location>
</feature>
<evidence type="ECO:0000256" key="1">
    <source>
        <dbReference type="SAM" id="Phobius"/>
    </source>
</evidence>
<protein>
    <submittedName>
        <fullName evidence="2">DUF4293 family protein</fullName>
    </submittedName>
</protein>
<accession>A0ABT4UMI1</accession>
<keyword evidence="1" id="KW-0472">Membrane</keyword>
<keyword evidence="1" id="KW-1133">Transmembrane helix</keyword>
<name>A0ABT4UMI1_9BACT</name>
<feature type="transmembrane region" description="Helical" evidence="1">
    <location>
        <begin position="45"/>
        <end position="65"/>
    </location>
</feature>
<evidence type="ECO:0000313" key="3">
    <source>
        <dbReference type="Proteomes" id="UP001210231"/>
    </source>
</evidence>
<dbReference type="EMBL" id="JAQGEF010000020">
    <property type="protein sequence ID" value="MDA3615983.1"/>
    <property type="molecule type" value="Genomic_DNA"/>
</dbReference>
<dbReference type="Pfam" id="PF14126">
    <property type="entry name" value="DUF4293"/>
    <property type="match status" value="1"/>
</dbReference>
<dbReference type="InterPro" id="IPR025635">
    <property type="entry name" value="DUF4293"/>
</dbReference>